<dbReference type="InterPro" id="IPR002052">
    <property type="entry name" value="DNA_methylase_N6_adenine_CS"/>
</dbReference>
<dbReference type="Gene3D" id="3.40.50.150">
    <property type="entry name" value="Vaccinia Virus protein VP39"/>
    <property type="match status" value="1"/>
</dbReference>
<dbReference type="SUPFAM" id="SSF53335">
    <property type="entry name" value="S-adenosyl-L-methionine-dependent methyltransferases"/>
    <property type="match status" value="1"/>
</dbReference>
<dbReference type="GO" id="GO:0032259">
    <property type="term" value="P:methylation"/>
    <property type="evidence" value="ECO:0007669"/>
    <property type="project" value="UniProtKB-KW"/>
</dbReference>
<dbReference type="InterPro" id="IPR004556">
    <property type="entry name" value="HemK-like"/>
</dbReference>
<feature type="domain" description="Methyltransferase small" evidence="4">
    <location>
        <begin position="107"/>
        <end position="188"/>
    </location>
</feature>
<dbReference type="CDD" id="cd02440">
    <property type="entry name" value="AdoMet_MTases"/>
    <property type="match status" value="1"/>
</dbReference>
<comment type="caution">
    <text evidence="5">The sequence shown here is derived from an EMBL/GenBank/DDBJ whole genome shotgun (WGS) entry which is preliminary data.</text>
</comment>
<dbReference type="Gene3D" id="1.10.8.10">
    <property type="entry name" value="DNA helicase RuvA subunit, C-terminal domain"/>
    <property type="match status" value="1"/>
</dbReference>
<protein>
    <submittedName>
        <fullName evidence="5">50S ribosomal protein L3 N(5)-glutamine methyltransferase</fullName>
    </submittedName>
</protein>
<dbReference type="InterPro" id="IPR029063">
    <property type="entry name" value="SAM-dependent_MTases_sf"/>
</dbReference>
<evidence type="ECO:0000256" key="3">
    <source>
        <dbReference type="ARBA" id="ARBA00022691"/>
    </source>
</evidence>
<dbReference type="NCBIfam" id="TIGR00536">
    <property type="entry name" value="hemK_fam"/>
    <property type="match status" value="1"/>
</dbReference>
<dbReference type="PIRSF" id="PIRSF037167">
    <property type="entry name" value="Mtase_YfcB_prd"/>
    <property type="match status" value="1"/>
</dbReference>
<evidence type="ECO:0000256" key="2">
    <source>
        <dbReference type="ARBA" id="ARBA00022679"/>
    </source>
</evidence>
<dbReference type="InterPro" id="IPR017127">
    <property type="entry name" value="Ribosome_uL3_MTase"/>
</dbReference>
<evidence type="ECO:0000256" key="1">
    <source>
        <dbReference type="ARBA" id="ARBA00022603"/>
    </source>
</evidence>
<keyword evidence="1 5" id="KW-0489">Methyltransferase</keyword>
<dbReference type="GO" id="GO:0005829">
    <property type="term" value="C:cytosol"/>
    <property type="evidence" value="ECO:0007669"/>
    <property type="project" value="TreeGrafter"/>
</dbReference>
<dbReference type="Proteomes" id="UP000218767">
    <property type="component" value="Unassembled WGS sequence"/>
</dbReference>
<dbReference type="AlphaFoldDB" id="A0A2A4XAC3"/>
<proteinExistence type="predicted"/>
<dbReference type="GO" id="GO:0005840">
    <property type="term" value="C:ribosome"/>
    <property type="evidence" value="ECO:0007669"/>
    <property type="project" value="UniProtKB-KW"/>
</dbReference>
<dbReference type="GO" id="GO:0003676">
    <property type="term" value="F:nucleic acid binding"/>
    <property type="evidence" value="ECO:0007669"/>
    <property type="project" value="InterPro"/>
</dbReference>
<organism evidence="5 6">
    <name type="scientific">SAR86 cluster bacterium</name>
    <dbReference type="NCBI Taxonomy" id="2030880"/>
    <lineage>
        <taxon>Bacteria</taxon>
        <taxon>Pseudomonadati</taxon>
        <taxon>Pseudomonadota</taxon>
        <taxon>Gammaproteobacteria</taxon>
        <taxon>SAR86 cluster</taxon>
    </lineage>
</organism>
<dbReference type="GO" id="GO:0036009">
    <property type="term" value="F:protein-glutamine N-methyltransferase activity"/>
    <property type="evidence" value="ECO:0007669"/>
    <property type="project" value="InterPro"/>
</dbReference>
<dbReference type="Pfam" id="PF05175">
    <property type="entry name" value="MTS"/>
    <property type="match status" value="1"/>
</dbReference>
<evidence type="ECO:0000313" key="6">
    <source>
        <dbReference type="Proteomes" id="UP000218767"/>
    </source>
</evidence>
<dbReference type="EMBL" id="NVUL01000023">
    <property type="protein sequence ID" value="PCI78977.1"/>
    <property type="molecule type" value="Genomic_DNA"/>
</dbReference>
<dbReference type="InterPro" id="IPR007848">
    <property type="entry name" value="Small_mtfrase_dom"/>
</dbReference>
<keyword evidence="3" id="KW-0949">S-adenosyl-L-methionine</keyword>
<dbReference type="PANTHER" id="PTHR47806">
    <property type="entry name" value="50S RIBOSOMAL PROTEIN L3 GLUTAMINE METHYLTRANSFERASE"/>
    <property type="match status" value="1"/>
</dbReference>
<reference evidence="6" key="1">
    <citation type="submission" date="2017-08" db="EMBL/GenBank/DDBJ databases">
        <title>A dynamic microbial community with high functional redundancy inhabits the cold, oxic subseafloor aquifer.</title>
        <authorList>
            <person name="Tully B.J."/>
            <person name="Wheat C.G."/>
            <person name="Glazer B.T."/>
            <person name="Huber J.A."/>
        </authorList>
    </citation>
    <scope>NUCLEOTIDE SEQUENCE [LARGE SCALE GENOMIC DNA]</scope>
</reference>
<evidence type="ECO:0000259" key="4">
    <source>
        <dbReference type="Pfam" id="PF05175"/>
    </source>
</evidence>
<dbReference type="PANTHER" id="PTHR47806:SF1">
    <property type="entry name" value="RIBOSOMAL PROTEIN UL3 GLUTAMINE METHYLTRANSFERASE"/>
    <property type="match status" value="1"/>
</dbReference>
<sequence>MAARLDSADLCYGHGTDNSLDEAFYLIYGLLGIDFADEQAAQRELSVGEEAMLETALTRRIDERVPTAYLVGRAWFAGHEFYSDERALVPRSPIAELINGQFEPLLHKPAGKILDICTGGGSIGIAIALLWPDSEVDLADISADALDLAKKNIALHGLGSRVRAIESDLFDDIDSRYDLIVANPPYVPVQEYDELPAEFAREPSLGLISADDGLQIPLKILRDSVDYLSVEGLLVMEVGYSHPQLSERLKQVPLLWLEFEQGGEGVLALTARQLQQYREQFN</sequence>
<keyword evidence="5" id="KW-0687">Ribonucleoprotein</keyword>
<dbReference type="NCBIfam" id="TIGR03533">
    <property type="entry name" value="L3_gln_methyl"/>
    <property type="match status" value="1"/>
</dbReference>
<evidence type="ECO:0000313" key="5">
    <source>
        <dbReference type="EMBL" id="PCI78977.1"/>
    </source>
</evidence>
<gene>
    <name evidence="5" type="ORF">COB20_05675</name>
</gene>
<keyword evidence="2 5" id="KW-0808">Transferase</keyword>
<keyword evidence="5" id="KW-0689">Ribosomal protein</keyword>
<dbReference type="PROSITE" id="PS00092">
    <property type="entry name" value="N6_MTASE"/>
    <property type="match status" value="1"/>
</dbReference>
<name>A0A2A4XAC3_9GAMM</name>
<accession>A0A2A4XAC3</accession>